<feature type="transmembrane region" description="Helical" evidence="7">
    <location>
        <begin position="52"/>
        <end position="73"/>
    </location>
</feature>
<keyword evidence="4 7" id="KW-1133">Transmembrane helix</keyword>
<dbReference type="GO" id="GO:0005886">
    <property type="term" value="C:plasma membrane"/>
    <property type="evidence" value="ECO:0007669"/>
    <property type="project" value="UniProtKB-SubCell"/>
</dbReference>
<sequence>MAYSPYPWNSTPPGPPGYPSPPAGPAPYYGSGQHGGGQRPAASFGRRLTARVIDYAVIGMVVVVSFILISLLAEVSTGRQDIADRYFDAWAYLFLFGTGPVMFLHDWLCNAARGRTLGKAAMGIRVVRRDGGPLRQGQSAGRAAVFGLPQTLPCLGTLFTLLDCLSALADADTLRSLHDRISGTIVVRG</sequence>
<evidence type="ECO:0000256" key="3">
    <source>
        <dbReference type="ARBA" id="ARBA00022692"/>
    </source>
</evidence>
<keyword evidence="10" id="KW-1185">Reference proteome</keyword>
<dbReference type="Pfam" id="PF06271">
    <property type="entry name" value="RDD"/>
    <property type="match status" value="1"/>
</dbReference>
<feature type="compositionally biased region" description="Pro residues" evidence="6">
    <location>
        <begin position="10"/>
        <end position="25"/>
    </location>
</feature>
<feature type="transmembrane region" description="Helical" evidence="7">
    <location>
        <begin position="89"/>
        <end position="109"/>
    </location>
</feature>
<feature type="domain" description="RDD" evidence="8">
    <location>
        <begin position="42"/>
        <end position="183"/>
    </location>
</feature>
<dbReference type="EMBL" id="JROO01000044">
    <property type="protein sequence ID" value="KIH97063.1"/>
    <property type="molecule type" value="Genomic_DNA"/>
</dbReference>
<evidence type="ECO:0000256" key="5">
    <source>
        <dbReference type="ARBA" id="ARBA00023136"/>
    </source>
</evidence>
<evidence type="ECO:0000259" key="8">
    <source>
        <dbReference type="Pfam" id="PF06271"/>
    </source>
</evidence>
<dbReference type="STRING" id="183763.LP52_21370"/>
<keyword evidence="3 7" id="KW-0812">Transmembrane</keyword>
<name>A0A0C2G158_9ACTN</name>
<organism evidence="9 10">
    <name type="scientific">Streptomonospora alba</name>
    <dbReference type="NCBI Taxonomy" id="183763"/>
    <lineage>
        <taxon>Bacteria</taxon>
        <taxon>Bacillati</taxon>
        <taxon>Actinomycetota</taxon>
        <taxon>Actinomycetes</taxon>
        <taxon>Streptosporangiales</taxon>
        <taxon>Nocardiopsidaceae</taxon>
        <taxon>Streptomonospora</taxon>
    </lineage>
</organism>
<proteinExistence type="predicted"/>
<evidence type="ECO:0000313" key="10">
    <source>
        <dbReference type="Proteomes" id="UP000031675"/>
    </source>
</evidence>
<evidence type="ECO:0000256" key="4">
    <source>
        <dbReference type="ARBA" id="ARBA00022989"/>
    </source>
</evidence>
<protein>
    <recommendedName>
        <fullName evidence="8">RDD domain-containing protein</fullName>
    </recommendedName>
</protein>
<comment type="caution">
    <text evidence="9">The sequence shown here is derived from an EMBL/GenBank/DDBJ whole genome shotgun (WGS) entry which is preliminary data.</text>
</comment>
<evidence type="ECO:0000256" key="1">
    <source>
        <dbReference type="ARBA" id="ARBA00004651"/>
    </source>
</evidence>
<dbReference type="RefSeq" id="WP_040276211.1">
    <property type="nucleotide sequence ID" value="NZ_JROO01000044.1"/>
</dbReference>
<keyword evidence="2" id="KW-1003">Cell membrane</keyword>
<dbReference type="PANTHER" id="PTHR36115:SF4">
    <property type="entry name" value="MEMBRANE PROTEIN"/>
    <property type="match status" value="1"/>
</dbReference>
<dbReference type="PANTHER" id="PTHR36115">
    <property type="entry name" value="PROLINE-RICH ANTIGEN HOMOLOG-RELATED"/>
    <property type="match status" value="1"/>
</dbReference>
<dbReference type="AlphaFoldDB" id="A0A0C2G158"/>
<evidence type="ECO:0000256" key="7">
    <source>
        <dbReference type="SAM" id="Phobius"/>
    </source>
</evidence>
<gene>
    <name evidence="9" type="ORF">LP52_21370</name>
</gene>
<dbReference type="InterPro" id="IPR010432">
    <property type="entry name" value="RDD"/>
</dbReference>
<evidence type="ECO:0000256" key="2">
    <source>
        <dbReference type="ARBA" id="ARBA00022475"/>
    </source>
</evidence>
<reference evidence="10" key="1">
    <citation type="journal article" date="2015" name="Chem. Biol.">
        <title>Structure, bioactivity, and resistance mechanism of streptomonomicin, an unusual lasso Peptide from an understudied halophilic actinomycete.</title>
        <authorList>
            <person name="Metelev M."/>
            <person name="Tietz J.I."/>
            <person name="Melby J.O."/>
            <person name="Blair P.M."/>
            <person name="Zhu L."/>
            <person name="Livnat I."/>
            <person name="Severinov K."/>
            <person name="Mitchell D.A."/>
        </authorList>
    </citation>
    <scope>NUCLEOTIDE SEQUENCE [LARGE SCALE GENOMIC DNA]</scope>
    <source>
        <strain evidence="10">YIM 90003</strain>
    </source>
</reference>
<comment type="subcellular location">
    <subcellularLocation>
        <location evidence="1">Cell membrane</location>
        <topology evidence="1">Multi-pass membrane protein</topology>
    </subcellularLocation>
</comment>
<feature type="region of interest" description="Disordered" evidence="6">
    <location>
        <begin position="1"/>
        <end position="40"/>
    </location>
</feature>
<dbReference type="InterPro" id="IPR051791">
    <property type="entry name" value="Pra-immunoreactive"/>
</dbReference>
<evidence type="ECO:0000313" key="9">
    <source>
        <dbReference type="EMBL" id="KIH97063.1"/>
    </source>
</evidence>
<evidence type="ECO:0000256" key="6">
    <source>
        <dbReference type="SAM" id="MobiDB-lite"/>
    </source>
</evidence>
<accession>A0A0C2G158</accession>
<keyword evidence="5 7" id="KW-0472">Membrane</keyword>
<dbReference type="Proteomes" id="UP000031675">
    <property type="component" value="Unassembled WGS sequence"/>
</dbReference>